<comment type="caution">
    <text evidence="1">The sequence shown here is derived from an EMBL/GenBank/DDBJ whole genome shotgun (WGS) entry which is preliminary data.</text>
</comment>
<dbReference type="Proteomes" id="UP001055879">
    <property type="component" value="Linkage Group LG02"/>
</dbReference>
<keyword evidence="2" id="KW-1185">Reference proteome</keyword>
<reference evidence="2" key="1">
    <citation type="journal article" date="2022" name="Mol. Ecol. Resour.">
        <title>The genomes of chicory, endive, great burdock and yacon provide insights into Asteraceae palaeo-polyploidization history and plant inulin production.</title>
        <authorList>
            <person name="Fan W."/>
            <person name="Wang S."/>
            <person name="Wang H."/>
            <person name="Wang A."/>
            <person name="Jiang F."/>
            <person name="Liu H."/>
            <person name="Zhao H."/>
            <person name="Xu D."/>
            <person name="Zhang Y."/>
        </authorList>
    </citation>
    <scope>NUCLEOTIDE SEQUENCE [LARGE SCALE GENOMIC DNA]</scope>
    <source>
        <strain evidence="2">cv. Niubang</strain>
    </source>
</reference>
<sequence length="102" mass="11546">MHKTATHHHTTDDALPNKLTLLPPQLSPNSQLPLVFIPNPCFPTTVHNNICLSDRHENINPKLQQQQERESHTHTHTHSLSLSLSHSRLTSLSSKSKSFLFT</sequence>
<reference evidence="1 2" key="2">
    <citation type="journal article" date="2022" name="Mol. Ecol. Resour.">
        <title>The genomes of chicory, endive, great burdock and yacon provide insights into Asteraceae paleo-polyploidization history and plant inulin production.</title>
        <authorList>
            <person name="Fan W."/>
            <person name="Wang S."/>
            <person name="Wang H."/>
            <person name="Wang A."/>
            <person name="Jiang F."/>
            <person name="Liu H."/>
            <person name="Zhao H."/>
            <person name="Xu D."/>
            <person name="Zhang Y."/>
        </authorList>
    </citation>
    <scope>NUCLEOTIDE SEQUENCE [LARGE SCALE GENOMIC DNA]</scope>
    <source>
        <strain evidence="2">cv. Niubang</strain>
    </source>
</reference>
<evidence type="ECO:0000313" key="1">
    <source>
        <dbReference type="EMBL" id="KAI3757196.1"/>
    </source>
</evidence>
<proteinExistence type="predicted"/>
<organism evidence="1 2">
    <name type="scientific">Arctium lappa</name>
    <name type="common">Greater burdock</name>
    <name type="synonym">Lappa major</name>
    <dbReference type="NCBI Taxonomy" id="4217"/>
    <lineage>
        <taxon>Eukaryota</taxon>
        <taxon>Viridiplantae</taxon>
        <taxon>Streptophyta</taxon>
        <taxon>Embryophyta</taxon>
        <taxon>Tracheophyta</taxon>
        <taxon>Spermatophyta</taxon>
        <taxon>Magnoliopsida</taxon>
        <taxon>eudicotyledons</taxon>
        <taxon>Gunneridae</taxon>
        <taxon>Pentapetalae</taxon>
        <taxon>asterids</taxon>
        <taxon>campanulids</taxon>
        <taxon>Asterales</taxon>
        <taxon>Asteraceae</taxon>
        <taxon>Carduoideae</taxon>
        <taxon>Cardueae</taxon>
        <taxon>Arctiinae</taxon>
        <taxon>Arctium</taxon>
    </lineage>
</organism>
<gene>
    <name evidence="1" type="ORF">L6452_04730</name>
</gene>
<dbReference type="EMBL" id="CM042048">
    <property type="protein sequence ID" value="KAI3757196.1"/>
    <property type="molecule type" value="Genomic_DNA"/>
</dbReference>
<protein>
    <submittedName>
        <fullName evidence="1">Uncharacterized protein</fullName>
    </submittedName>
</protein>
<evidence type="ECO:0000313" key="2">
    <source>
        <dbReference type="Proteomes" id="UP001055879"/>
    </source>
</evidence>
<name>A0ACB9EFG9_ARCLA</name>
<accession>A0ACB9EFG9</accession>